<dbReference type="SMART" id="SM00710">
    <property type="entry name" value="PbH1"/>
    <property type="match status" value="4"/>
</dbReference>
<protein>
    <submittedName>
        <fullName evidence="4">Uncharacterized protein</fullName>
    </submittedName>
</protein>
<organism evidence="4 5">
    <name type="scientific">Geofilum rubicundum JCM 15548</name>
    <dbReference type="NCBI Taxonomy" id="1236989"/>
    <lineage>
        <taxon>Bacteria</taxon>
        <taxon>Pseudomonadati</taxon>
        <taxon>Bacteroidota</taxon>
        <taxon>Bacteroidia</taxon>
        <taxon>Marinilabiliales</taxon>
        <taxon>Marinilabiliaceae</taxon>
        <taxon>Geofilum</taxon>
    </lineage>
</organism>
<dbReference type="AlphaFoldDB" id="A0A0E9LTF9"/>
<feature type="domain" description="Ricin B lectin" evidence="2">
    <location>
        <begin position="375"/>
        <end position="429"/>
    </location>
</feature>
<reference evidence="4 5" key="1">
    <citation type="journal article" date="2015" name="Microbes Environ.">
        <title>Distribution and evolution of nitrogen fixation genes in the phylum bacteroidetes.</title>
        <authorList>
            <person name="Inoue J."/>
            <person name="Oshima K."/>
            <person name="Suda W."/>
            <person name="Sakamoto M."/>
            <person name="Iino T."/>
            <person name="Noda S."/>
            <person name="Hongoh Y."/>
            <person name="Hattori M."/>
            <person name="Ohkuma M."/>
        </authorList>
    </citation>
    <scope>NUCLEOTIDE SEQUENCE [LARGE SCALE GENOMIC DNA]</scope>
    <source>
        <strain evidence="4">JCM 15548</strain>
    </source>
</reference>
<accession>A0A0E9LTF9</accession>
<dbReference type="NCBIfam" id="TIGR04183">
    <property type="entry name" value="Por_Secre_tail"/>
    <property type="match status" value="1"/>
</dbReference>
<dbReference type="Pfam" id="PF18962">
    <property type="entry name" value="Por_Secre_tail"/>
    <property type="match status" value="1"/>
</dbReference>
<dbReference type="InterPro" id="IPR035992">
    <property type="entry name" value="Ricin_B-like_lectins"/>
</dbReference>
<proteinExistence type="predicted"/>
<dbReference type="InterPro" id="IPR000772">
    <property type="entry name" value="Ricin_B_lectin"/>
</dbReference>
<evidence type="ECO:0000313" key="5">
    <source>
        <dbReference type="Proteomes" id="UP000032900"/>
    </source>
</evidence>
<evidence type="ECO:0000313" key="4">
    <source>
        <dbReference type="EMBL" id="GAO28583.1"/>
    </source>
</evidence>
<feature type="domain" description="Secretion system C-terminal sorting" evidence="3">
    <location>
        <begin position="449"/>
        <end position="519"/>
    </location>
</feature>
<gene>
    <name evidence="4" type="ORF">JCM15548_1696</name>
</gene>
<dbReference type="STRING" id="1236989.JCM15548_1696"/>
<dbReference type="Pfam" id="PF13229">
    <property type="entry name" value="Beta_helix"/>
    <property type="match status" value="1"/>
</dbReference>
<evidence type="ECO:0000259" key="1">
    <source>
        <dbReference type="Pfam" id="PF13229"/>
    </source>
</evidence>
<evidence type="ECO:0000259" key="3">
    <source>
        <dbReference type="Pfam" id="PF18962"/>
    </source>
</evidence>
<dbReference type="InterPro" id="IPR006626">
    <property type="entry name" value="PbH1"/>
</dbReference>
<dbReference type="Pfam" id="PF14200">
    <property type="entry name" value="RicinB_lectin_2"/>
    <property type="match status" value="2"/>
</dbReference>
<feature type="domain" description="Ricin B lectin" evidence="2">
    <location>
        <begin position="294"/>
        <end position="368"/>
    </location>
</feature>
<dbReference type="SUPFAM" id="SSF50370">
    <property type="entry name" value="Ricin B-like lectins"/>
    <property type="match status" value="1"/>
</dbReference>
<dbReference type="SUPFAM" id="SSF51126">
    <property type="entry name" value="Pectin lyase-like"/>
    <property type="match status" value="1"/>
</dbReference>
<dbReference type="Gene3D" id="2.160.20.10">
    <property type="entry name" value="Single-stranded right-handed beta-helix, Pectin lyase-like"/>
    <property type="match status" value="1"/>
</dbReference>
<name>A0A0E9LTF9_9BACT</name>
<dbReference type="InterPro" id="IPR012334">
    <property type="entry name" value="Pectin_lyas_fold"/>
</dbReference>
<dbReference type="EMBL" id="BAZW01000003">
    <property type="protein sequence ID" value="GAO28583.1"/>
    <property type="molecule type" value="Genomic_DNA"/>
</dbReference>
<comment type="caution">
    <text evidence="4">The sequence shown here is derived from an EMBL/GenBank/DDBJ whole genome shotgun (WGS) entry which is preliminary data.</text>
</comment>
<dbReference type="PROSITE" id="PS50231">
    <property type="entry name" value="RICIN_B_LECTIN"/>
    <property type="match status" value="1"/>
</dbReference>
<feature type="domain" description="Right handed beta helix" evidence="1">
    <location>
        <begin position="97"/>
        <end position="263"/>
    </location>
</feature>
<keyword evidence="5" id="KW-1185">Reference proteome</keyword>
<dbReference type="Proteomes" id="UP000032900">
    <property type="component" value="Unassembled WGS sequence"/>
</dbReference>
<evidence type="ECO:0000259" key="2">
    <source>
        <dbReference type="Pfam" id="PF14200"/>
    </source>
</evidence>
<sequence>MRQSGNSYVWRINNVDQGTTTDLATAITNCIGTGNREVHILTGGTLSGTIFLRPGLTFYGHNNTFTSGHGGNGFHIEGSGPISMYDFTLNNYGGGMGIRTSRAGDLTFQNITVKGGGIGIRIDSHPSRPYEEGRWVSNVEVINCTFEDNGSHGLETYGVDGFYADGIVARNLGGCGVLLNKTINGTIGTVDAYRCSYGAGYAGLRLANSCSNVVIDMLYANECGRGFFVLSGSNNIQLKNCKITNCVDQWGTGRGIWLENTVNSRVEAGCCDSGVTVTGSGSYANVSTTCNGLEGTYQIRNRGTSLYLDGMGRTTNGADCGQWANTSHVNSQWEVISRDGYYQLRNVGSGLFIDGMGRTSNGSVAGQWANTTHVNSQWSIEVYSGDYVRIQNRGTGLFLDGMGYTTNGSVAGQWANTTHANAQWLLVPILKSASISAENVDVEVSEIAMFPNPVVSSLTIAIPGDYEQVAVQVFDISGKTVLSTVVSGGESELDLSMFTPGIYLVNISGDEWSVNQKIIKK</sequence>
<dbReference type="InterPro" id="IPR026444">
    <property type="entry name" value="Secre_tail"/>
</dbReference>
<dbReference type="InterPro" id="IPR011050">
    <property type="entry name" value="Pectin_lyase_fold/virulence"/>
</dbReference>
<dbReference type="InterPro" id="IPR039448">
    <property type="entry name" value="Beta_helix"/>
</dbReference>
<dbReference type="CDD" id="cd00161">
    <property type="entry name" value="beta-trefoil_Ricin-like"/>
    <property type="match status" value="1"/>
</dbReference>
<dbReference type="Gene3D" id="2.80.10.50">
    <property type="match status" value="1"/>
</dbReference>